<evidence type="ECO:0000313" key="2">
    <source>
        <dbReference type="Proteomes" id="UP000630718"/>
    </source>
</evidence>
<name>A0A919AZH3_9ACTN</name>
<reference evidence="1" key="1">
    <citation type="journal article" date="2014" name="Int. J. Syst. Evol. Microbiol.">
        <title>Complete genome sequence of Corynebacterium casei LMG S-19264T (=DSM 44701T), isolated from a smear-ripened cheese.</title>
        <authorList>
            <consortium name="US DOE Joint Genome Institute (JGI-PGF)"/>
            <person name="Walter F."/>
            <person name="Albersmeier A."/>
            <person name="Kalinowski J."/>
            <person name="Ruckert C."/>
        </authorList>
    </citation>
    <scope>NUCLEOTIDE SEQUENCE</scope>
    <source>
        <strain evidence="1">JCM 4477</strain>
    </source>
</reference>
<organism evidence="1 2">
    <name type="scientific">Streptomyces fumanus</name>
    <dbReference type="NCBI Taxonomy" id="67302"/>
    <lineage>
        <taxon>Bacteria</taxon>
        <taxon>Bacillati</taxon>
        <taxon>Actinomycetota</taxon>
        <taxon>Actinomycetes</taxon>
        <taxon>Kitasatosporales</taxon>
        <taxon>Streptomycetaceae</taxon>
        <taxon>Streptomyces</taxon>
    </lineage>
</organism>
<dbReference type="AlphaFoldDB" id="A0A919AZH3"/>
<dbReference type="EMBL" id="BNBI01000023">
    <property type="protein sequence ID" value="GHF33254.1"/>
    <property type="molecule type" value="Genomic_DNA"/>
</dbReference>
<proteinExistence type="predicted"/>
<reference evidence="1" key="2">
    <citation type="submission" date="2020-09" db="EMBL/GenBank/DDBJ databases">
        <authorList>
            <person name="Sun Q."/>
            <person name="Ohkuma M."/>
        </authorList>
    </citation>
    <scope>NUCLEOTIDE SEQUENCE</scope>
    <source>
        <strain evidence="1">JCM 4477</strain>
    </source>
</reference>
<keyword evidence="2" id="KW-1185">Reference proteome</keyword>
<dbReference type="Proteomes" id="UP000630718">
    <property type="component" value="Unassembled WGS sequence"/>
</dbReference>
<sequence length="107" mass="11364">MRAKLSGWVQKVISDKKLRKAKTTADTRLLALTLATQTDASGILGPGGQAIALNALTAWVPVDSGELQHLVDQLTQADWLTDTALTDAQLTGQLTEGVLLLTCPLRA</sequence>
<gene>
    <name evidence="1" type="ORF">GCM10018772_68600</name>
</gene>
<comment type="caution">
    <text evidence="1">The sequence shown here is derived from an EMBL/GenBank/DDBJ whole genome shotgun (WGS) entry which is preliminary data.</text>
</comment>
<protein>
    <submittedName>
        <fullName evidence="1">Uncharacterized protein</fullName>
    </submittedName>
</protein>
<accession>A0A919AZH3</accession>
<evidence type="ECO:0000313" key="1">
    <source>
        <dbReference type="EMBL" id="GHF33254.1"/>
    </source>
</evidence>